<proteinExistence type="predicted"/>
<feature type="transmembrane region" description="Helical" evidence="1">
    <location>
        <begin position="6"/>
        <end position="26"/>
    </location>
</feature>
<keyword evidence="1" id="KW-0812">Transmembrane</keyword>
<reference evidence="2 3" key="1">
    <citation type="journal article" date="2016" name="Sci. Rep.">
        <title>A proposed integrated approach for the preclinical evaluation of phage therapy in Pseudomonas infections.</title>
        <authorList>
            <person name="Danis-Wlodarczyk K."/>
            <person name="Vandenheuvel D."/>
            <person name="Jang H.B."/>
            <person name="Briers Y."/>
            <person name="Olszak T."/>
            <person name="Arabski M."/>
            <person name="Wasik S."/>
            <person name="Drabik M."/>
            <person name="Higgins G."/>
            <person name="Tyrrell J."/>
            <person name="Harvey B.J."/>
            <person name="Noben J.P."/>
            <person name="Lavigne R."/>
            <person name="Drulis-Kawa Z."/>
        </authorList>
    </citation>
    <scope>NUCLEOTIDE SEQUENCE [LARGE SCALE GENOMIC DNA]</scope>
</reference>
<organism evidence="2 3">
    <name type="scientific">Pseudomonas phage KTN4</name>
    <dbReference type="NCBI Taxonomy" id="1862701"/>
    <lineage>
        <taxon>Viruses</taxon>
        <taxon>Duplodnaviria</taxon>
        <taxon>Heunggongvirae</taxon>
        <taxon>Uroviricota</taxon>
        <taxon>Caudoviricetes</taxon>
        <taxon>Chimalliviridae</taxon>
        <taxon>Phikzvirus</taxon>
        <taxon>Phikzvirus phiKZ</taxon>
    </lineage>
</organism>
<evidence type="ECO:0000313" key="2">
    <source>
        <dbReference type="EMBL" id="ANM45035.1"/>
    </source>
</evidence>
<evidence type="ECO:0000313" key="3">
    <source>
        <dbReference type="Proteomes" id="UP000224336"/>
    </source>
</evidence>
<keyword evidence="1" id="KW-0472">Membrane</keyword>
<evidence type="ECO:0000256" key="1">
    <source>
        <dbReference type="SAM" id="Phobius"/>
    </source>
</evidence>
<accession>A0A192Y6V1</accession>
<keyword evidence="1" id="KW-1133">Transmembrane helix</keyword>
<gene>
    <name evidence="2" type="ORF">KTN4_277</name>
</gene>
<name>A0A192Y6V1_9CAUD</name>
<protein>
    <submittedName>
        <fullName evidence="2">Uncharacterized protein</fullName>
    </submittedName>
</protein>
<dbReference type="EMBL" id="KU521356">
    <property type="protein sequence ID" value="ANM45035.1"/>
    <property type="molecule type" value="Genomic_DNA"/>
</dbReference>
<sequence>MLALHSLLLLVIVICYIIHKWLWYTFNMFKLKDIIKNKDNLTNDELLKLLIDKIKAT</sequence>
<dbReference type="Proteomes" id="UP000224336">
    <property type="component" value="Segment"/>
</dbReference>